<dbReference type="SMART" id="SM00219">
    <property type="entry name" value="TyrKc"/>
    <property type="match status" value="1"/>
</dbReference>
<dbReference type="PROSITE" id="PS00107">
    <property type="entry name" value="PROTEIN_KINASE_ATP"/>
    <property type="match status" value="1"/>
</dbReference>
<dbReference type="InterPro" id="IPR017441">
    <property type="entry name" value="Protein_kinase_ATP_BS"/>
</dbReference>
<dbReference type="InterPro" id="IPR002172">
    <property type="entry name" value="LDrepeatLR_classA_rpt"/>
</dbReference>
<comment type="similarity">
    <text evidence="17">Belongs to the protein kinase superfamily. Tyr protein kinase family. Insulin receptor subfamily.</text>
</comment>
<keyword evidence="5" id="KW-0732">Signal</keyword>
<dbReference type="InterPro" id="IPR055163">
    <property type="entry name" value="ALK/LTK-like_GRD"/>
</dbReference>
<sequence>QFTPGTVLEWAMLQGRVGLLEEPFQISLEYKGNIRTDWELAAVDSVVLKNCIEGSLTGSRTALQGSFVCQDGESIRLSQLCDFHITCSQGEDEGAVCSESIYLHSAHTFKVAIDVQRDAGLTAHFVGETRRPIAHCDRECPFRTQVRFSLCFYGTLMGSLSFWVVENKTEEENVKLWEFGDVKGTGSWQVTTLTLSDMSDRFWLELHAAWTAESSAIIALDNITLSLNCYLASDIKQQAAPQSAHMLQLNPALRRPSLIIFLCVCFQGPWIITTCGATGPTGPTQAQCNNAYRNSNISVVIGTKEPWRGIQKWRVPSTDTYMISAYGAAGGKGVKNDFKRFHGILVSATFELQKNEILYILVGQQGEDACPNANPIIQKVCKGESNVIEEELRANGSVTEWAGGGGGGGGATYVFKMQGREPVPLLIAAGGGGKAYLSKSYHFFEEMLENDSFVPGLNGKSGAAGGGGGWSDIATLLWSGKSVREGAEGGESCPQAIRKWGWRTRGGFGGGGGPCSAGGAGGGYIGGNATETNDIEKDGGYGVSYVSSLGVLYTPPLAATESHGEVQIALHLNCSHCESNECLLDYDNGEVMCYCEHGKVLSPDGIFCIVLPEGHLPLSLVLSVVSAAVVAALILAFSGTMIVYRRKHQELQALQVELQSPDYKLSKLRTSTIMTDYNPNYCFAGKTTSISDLKEVSRKNILLIRGLGHGAFGEVYEGQVTSIPGEPSPLQVAVKTLPEMCSEQDELDFLMEALIISKFCHQNIVRCIGVSLQALPRFILLELMAGGDIKSFLREYRPKLGQPSTLSMLDLLNVARDIARGCQYLEENHFIHRDIAARNCLLTFKGPGRVAKIGDFGMARDIYRASYYRKGGRAMLPVKWMPPEAFMEGIFTSKTDTWSFGVLLWEIFSLGYMPYPSKSNQEVLEFVTSGGRMDPPKNCPGPVYRIMTQCWQHQPEDRPNFATILERIEYCTQDPDVINTSLPVEYGPAVEEEGSVPMRPDDPEGMSPLLVSPAAQEAKDGCVAPEPEPMPQRPISLCLAEHQIKPAQSDNSVSIATIAAPPSIVVQTGGPGAEPGFHSAKGYSQMNSSTALQQPRGSLNKPTNLWNPTYGSWFTEKPTAHSNNSALTDKRPPEREDSGVKGNLLAPPAPPSSSSSAPVPVPRPPPASALLLQPSSLAAVTSDVPLFRLQHFPCGNVSYAYQQGSHAQPLAACAVCKEDCIPHPTTTPSPSQPETSPTWGELVE</sequence>
<keyword evidence="14" id="KW-0325">Glycoprotein</keyword>
<reference evidence="21" key="2">
    <citation type="journal article" date="2007" name="PLoS Biol.">
        <title>Survey sequencing and comparative analysis of the elephant shark (Callorhinchus milii) genome.</title>
        <authorList>
            <person name="Venkatesh B."/>
            <person name="Kirkness E.F."/>
            <person name="Loh Y.H."/>
            <person name="Halpern A.L."/>
            <person name="Lee A.P."/>
            <person name="Johnson J."/>
            <person name="Dandona N."/>
            <person name="Viswanathan L.D."/>
            <person name="Tay A."/>
            <person name="Venter J.C."/>
            <person name="Strausberg R.L."/>
            <person name="Brenner S."/>
        </authorList>
    </citation>
    <scope>NUCLEOTIDE SEQUENCE [LARGE SCALE GENOMIC DNA]</scope>
</reference>
<dbReference type="Ensembl" id="ENSCMIT00000003518.1">
    <property type="protein sequence ID" value="ENSCMIP00000003390.1"/>
    <property type="gene ID" value="ENSCMIG00000002011.1"/>
</dbReference>
<keyword evidence="2" id="KW-1003">Cell membrane</keyword>
<dbReference type="PANTHER" id="PTHR24416:SF604">
    <property type="entry name" value="RECEPTOR PROTEIN-TYROSINE KINASE"/>
    <property type="match status" value="1"/>
</dbReference>
<feature type="binding site" evidence="16">
    <location>
        <position position="735"/>
    </location>
    <ligand>
        <name>ATP</name>
        <dbReference type="ChEBI" id="CHEBI:30616"/>
    </ligand>
</feature>
<proteinExistence type="inferred from homology"/>
<reference evidence="20" key="4">
    <citation type="submission" date="2025-08" db="UniProtKB">
        <authorList>
            <consortium name="Ensembl"/>
        </authorList>
    </citation>
    <scope>IDENTIFICATION</scope>
</reference>
<evidence type="ECO:0000259" key="19">
    <source>
        <dbReference type="PROSITE" id="PS50011"/>
    </source>
</evidence>
<dbReference type="Proteomes" id="UP000314986">
    <property type="component" value="Unassembled WGS sequence"/>
</dbReference>
<dbReference type="GO" id="GO:0005886">
    <property type="term" value="C:plasma membrane"/>
    <property type="evidence" value="ECO:0007669"/>
    <property type="project" value="UniProtKB-SubCell"/>
</dbReference>
<dbReference type="SUPFAM" id="SSF57424">
    <property type="entry name" value="LDL receptor-like module"/>
    <property type="match status" value="1"/>
</dbReference>
<evidence type="ECO:0000256" key="9">
    <source>
        <dbReference type="ARBA" id="ARBA00022989"/>
    </source>
</evidence>
<keyword evidence="7" id="KW-0418">Kinase</keyword>
<dbReference type="PROSITE" id="PS00109">
    <property type="entry name" value="PROTEIN_KINASE_TYR"/>
    <property type="match status" value="1"/>
</dbReference>
<dbReference type="GO" id="GO:0042127">
    <property type="term" value="P:regulation of cell population proliferation"/>
    <property type="evidence" value="ECO:0007669"/>
    <property type="project" value="TreeGrafter"/>
</dbReference>
<evidence type="ECO:0000256" key="7">
    <source>
        <dbReference type="ARBA" id="ARBA00022777"/>
    </source>
</evidence>
<dbReference type="EC" id="2.7.10.1" evidence="17"/>
<dbReference type="Pfam" id="PF12810">
    <property type="entry name" value="ALK_LTK_GRD"/>
    <property type="match status" value="1"/>
</dbReference>
<evidence type="ECO:0000256" key="10">
    <source>
        <dbReference type="ARBA" id="ARBA00023136"/>
    </source>
</evidence>
<dbReference type="FunFam" id="3.30.200.20:FF:000117">
    <property type="entry name" value="Tyrosine-protein kinase receptor"/>
    <property type="match status" value="1"/>
</dbReference>
<dbReference type="GeneTree" id="ENSGT00940000159280"/>
<dbReference type="AlphaFoldDB" id="A0A4W3GKN5"/>
<keyword evidence="17" id="KW-0597">Phosphoprotein</keyword>
<dbReference type="InterPro" id="IPR000998">
    <property type="entry name" value="MAM_dom"/>
</dbReference>
<keyword evidence="9" id="KW-1133">Transmembrane helix</keyword>
<reference evidence="20" key="5">
    <citation type="submission" date="2025-09" db="UniProtKB">
        <authorList>
            <consortium name="Ensembl"/>
        </authorList>
    </citation>
    <scope>IDENTIFICATION</scope>
</reference>
<evidence type="ECO:0000256" key="11">
    <source>
        <dbReference type="ARBA" id="ARBA00023137"/>
    </source>
</evidence>
<dbReference type="Gene3D" id="1.10.510.10">
    <property type="entry name" value="Transferase(Phosphotransferase) domain 1"/>
    <property type="match status" value="1"/>
</dbReference>
<dbReference type="GO" id="GO:0043235">
    <property type="term" value="C:receptor complex"/>
    <property type="evidence" value="ECO:0007669"/>
    <property type="project" value="TreeGrafter"/>
</dbReference>
<comment type="subcellular location">
    <subcellularLocation>
        <location evidence="1">Cell membrane</location>
        <topology evidence="1">Single-pass type I membrane protein</topology>
    </subcellularLocation>
</comment>
<dbReference type="Pfam" id="PF07714">
    <property type="entry name" value="PK_Tyr_Ser-Thr"/>
    <property type="match status" value="1"/>
</dbReference>
<dbReference type="GO" id="GO:0005524">
    <property type="term" value="F:ATP binding"/>
    <property type="evidence" value="ECO:0007669"/>
    <property type="project" value="UniProtKB-UniRule"/>
</dbReference>
<dbReference type="InterPro" id="IPR001245">
    <property type="entry name" value="Ser-Thr/Tyr_kinase_cat_dom"/>
</dbReference>
<keyword evidence="6 16" id="KW-0547">Nucleotide-binding</keyword>
<dbReference type="GO" id="GO:0004714">
    <property type="term" value="F:transmembrane receptor protein tyrosine kinase activity"/>
    <property type="evidence" value="ECO:0007669"/>
    <property type="project" value="UniProtKB-EC"/>
</dbReference>
<keyword evidence="13 17" id="KW-0675">Receptor</keyword>
<dbReference type="InterPro" id="IPR002011">
    <property type="entry name" value="Tyr_kinase_rcpt_2_CS"/>
</dbReference>
<dbReference type="CDD" id="cd05036">
    <property type="entry name" value="PTKc_ALK_LTK"/>
    <property type="match status" value="1"/>
</dbReference>
<keyword evidence="4 17" id="KW-0812">Transmembrane</keyword>
<evidence type="ECO:0000256" key="2">
    <source>
        <dbReference type="ARBA" id="ARBA00022475"/>
    </source>
</evidence>
<dbReference type="PRINTS" id="PR00109">
    <property type="entry name" value="TYRKINASE"/>
</dbReference>
<dbReference type="SUPFAM" id="SSF56112">
    <property type="entry name" value="Protein kinase-like (PK-like)"/>
    <property type="match status" value="1"/>
</dbReference>
<evidence type="ECO:0000256" key="17">
    <source>
        <dbReference type="RuleBase" id="RU000312"/>
    </source>
</evidence>
<evidence type="ECO:0000256" key="16">
    <source>
        <dbReference type="PROSITE-ProRule" id="PRU10141"/>
    </source>
</evidence>
<evidence type="ECO:0000256" key="1">
    <source>
        <dbReference type="ARBA" id="ARBA00004251"/>
    </source>
</evidence>
<keyword evidence="21" id="KW-1185">Reference proteome</keyword>
<dbReference type="InParanoid" id="A0A4W3GKN5"/>
<dbReference type="InterPro" id="IPR036055">
    <property type="entry name" value="LDL_receptor-like_sf"/>
</dbReference>
<evidence type="ECO:0000256" key="13">
    <source>
        <dbReference type="ARBA" id="ARBA00023170"/>
    </source>
</evidence>
<keyword evidence="12" id="KW-1015">Disulfide bond</keyword>
<feature type="domain" description="Protein kinase" evidence="19">
    <location>
        <begin position="701"/>
        <end position="977"/>
    </location>
</feature>
<dbReference type="InterPro" id="IPR008266">
    <property type="entry name" value="Tyr_kinase_AS"/>
</dbReference>
<evidence type="ECO:0000256" key="12">
    <source>
        <dbReference type="ARBA" id="ARBA00023157"/>
    </source>
</evidence>
<dbReference type="OMA" id="NTACERQ"/>
<dbReference type="InterPro" id="IPR050122">
    <property type="entry name" value="RTK"/>
</dbReference>
<comment type="catalytic activity">
    <reaction evidence="15 17">
        <text>L-tyrosyl-[protein] + ATP = O-phospho-L-tyrosyl-[protein] + ADP + H(+)</text>
        <dbReference type="Rhea" id="RHEA:10596"/>
        <dbReference type="Rhea" id="RHEA-COMP:10136"/>
        <dbReference type="Rhea" id="RHEA-COMP:20101"/>
        <dbReference type="ChEBI" id="CHEBI:15378"/>
        <dbReference type="ChEBI" id="CHEBI:30616"/>
        <dbReference type="ChEBI" id="CHEBI:46858"/>
        <dbReference type="ChEBI" id="CHEBI:61978"/>
        <dbReference type="ChEBI" id="CHEBI:456216"/>
        <dbReference type="EC" id="2.7.10.1"/>
    </reaction>
</comment>
<dbReference type="PANTHER" id="PTHR24416">
    <property type="entry name" value="TYROSINE-PROTEIN KINASE RECEPTOR"/>
    <property type="match status" value="1"/>
</dbReference>
<reference evidence="21" key="1">
    <citation type="journal article" date="2006" name="Science">
        <title>Ancient noncoding elements conserved in the human genome.</title>
        <authorList>
            <person name="Venkatesh B."/>
            <person name="Kirkness E.F."/>
            <person name="Loh Y.H."/>
            <person name="Halpern A.L."/>
            <person name="Lee A.P."/>
            <person name="Johnson J."/>
            <person name="Dandona N."/>
            <person name="Viswanathan L.D."/>
            <person name="Tay A."/>
            <person name="Venter J.C."/>
            <person name="Strausberg R.L."/>
            <person name="Brenner S."/>
        </authorList>
    </citation>
    <scope>NUCLEOTIDE SEQUENCE [LARGE SCALE GENOMIC DNA]</scope>
</reference>
<dbReference type="GO" id="GO:0045664">
    <property type="term" value="P:regulation of neuron differentiation"/>
    <property type="evidence" value="ECO:0007669"/>
    <property type="project" value="TreeGrafter"/>
</dbReference>
<keyword evidence="8 16" id="KW-0067">ATP-binding</keyword>
<evidence type="ECO:0000256" key="8">
    <source>
        <dbReference type="ARBA" id="ARBA00022840"/>
    </source>
</evidence>
<evidence type="ECO:0000313" key="21">
    <source>
        <dbReference type="Proteomes" id="UP000314986"/>
    </source>
</evidence>
<reference evidence="21" key="3">
    <citation type="journal article" date="2014" name="Nature">
        <title>Elephant shark genome provides unique insights into gnathostome evolution.</title>
        <authorList>
            <consortium name="International Elephant Shark Genome Sequencing Consortium"/>
            <person name="Venkatesh B."/>
            <person name="Lee A.P."/>
            <person name="Ravi V."/>
            <person name="Maurya A.K."/>
            <person name="Lian M.M."/>
            <person name="Swann J.B."/>
            <person name="Ohta Y."/>
            <person name="Flajnik M.F."/>
            <person name="Sutoh Y."/>
            <person name="Kasahara M."/>
            <person name="Hoon S."/>
            <person name="Gangu V."/>
            <person name="Roy S.W."/>
            <person name="Irimia M."/>
            <person name="Korzh V."/>
            <person name="Kondrychyn I."/>
            <person name="Lim Z.W."/>
            <person name="Tay B.H."/>
            <person name="Tohari S."/>
            <person name="Kong K.W."/>
            <person name="Ho S."/>
            <person name="Lorente-Galdos B."/>
            <person name="Quilez J."/>
            <person name="Marques-Bonet T."/>
            <person name="Raney B.J."/>
            <person name="Ingham P.W."/>
            <person name="Tay A."/>
            <person name="Hillier L.W."/>
            <person name="Minx P."/>
            <person name="Boehm T."/>
            <person name="Wilson R.K."/>
            <person name="Brenner S."/>
            <person name="Warren W.C."/>
        </authorList>
    </citation>
    <scope>NUCLEOTIDE SEQUENCE [LARGE SCALE GENOMIC DNA]</scope>
</reference>
<evidence type="ECO:0000256" key="15">
    <source>
        <dbReference type="ARBA" id="ARBA00051243"/>
    </source>
</evidence>
<dbReference type="Gene3D" id="3.30.200.20">
    <property type="entry name" value="Phosphorylase Kinase, domain 1"/>
    <property type="match status" value="1"/>
</dbReference>
<accession>A0A4W3GKN5</accession>
<evidence type="ECO:0000313" key="20">
    <source>
        <dbReference type="Ensembl" id="ENSCMIP00000003390.1"/>
    </source>
</evidence>
<organism evidence="20 21">
    <name type="scientific">Callorhinchus milii</name>
    <name type="common">Ghost shark</name>
    <dbReference type="NCBI Taxonomy" id="7868"/>
    <lineage>
        <taxon>Eukaryota</taxon>
        <taxon>Metazoa</taxon>
        <taxon>Chordata</taxon>
        <taxon>Craniata</taxon>
        <taxon>Vertebrata</taxon>
        <taxon>Chondrichthyes</taxon>
        <taxon>Holocephali</taxon>
        <taxon>Chimaeriformes</taxon>
        <taxon>Callorhinchidae</taxon>
        <taxon>Callorhinchus</taxon>
    </lineage>
</organism>
<dbReference type="Gene3D" id="2.60.120.200">
    <property type="match status" value="1"/>
</dbReference>
<protein>
    <recommendedName>
        <fullName evidence="17">Tyrosine-protein kinase receptor</fullName>
        <ecNumber evidence="17">2.7.10.1</ecNumber>
    </recommendedName>
</protein>
<feature type="region of interest" description="Disordered" evidence="18">
    <location>
        <begin position="1225"/>
        <end position="1244"/>
    </location>
</feature>
<name>A0A4W3GKN5_CALMI</name>
<feature type="region of interest" description="Disordered" evidence="18">
    <location>
        <begin position="1069"/>
        <end position="1167"/>
    </location>
</feature>
<feature type="compositionally biased region" description="Polar residues" evidence="18">
    <location>
        <begin position="1082"/>
        <end position="1112"/>
    </location>
</feature>
<dbReference type="InterPro" id="IPR020635">
    <property type="entry name" value="Tyr_kinase_cat_dom"/>
</dbReference>
<dbReference type="InterPro" id="IPR000719">
    <property type="entry name" value="Prot_kinase_dom"/>
</dbReference>
<evidence type="ECO:0000256" key="4">
    <source>
        <dbReference type="ARBA" id="ARBA00022692"/>
    </source>
</evidence>
<keyword evidence="11" id="KW-0829">Tyrosine-protein kinase</keyword>
<dbReference type="PROSITE" id="PS00239">
    <property type="entry name" value="RECEPTOR_TYR_KIN_II"/>
    <property type="match status" value="1"/>
</dbReference>
<evidence type="ECO:0000256" key="18">
    <source>
        <dbReference type="SAM" id="MobiDB-lite"/>
    </source>
</evidence>
<keyword evidence="10" id="KW-0472">Membrane</keyword>
<evidence type="ECO:0000256" key="5">
    <source>
        <dbReference type="ARBA" id="ARBA00022729"/>
    </source>
</evidence>
<dbReference type="InterPro" id="IPR011009">
    <property type="entry name" value="Kinase-like_dom_sf"/>
</dbReference>
<dbReference type="PROSITE" id="PS50011">
    <property type="entry name" value="PROTEIN_KINASE_DOM"/>
    <property type="match status" value="1"/>
</dbReference>
<dbReference type="Pfam" id="PF00629">
    <property type="entry name" value="MAM"/>
    <property type="match status" value="1"/>
</dbReference>
<feature type="compositionally biased region" description="Basic and acidic residues" evidence="18">
    <location>
        <begin position="1128"/>
        <end position="1139"/>
    </location>
</feature>
<dbReference type="CDD" id="cd00112">
    <property type="entry name" value="LDLa"/>
    <property type="match status" value="1"/>
</dbReference>
<evidence type="ECO:0000256" key="3">
    <source>
        <dbReference type="ARBA" id="ARBA00022679"/>
    </source>
</evidence>
<dbReference type="STRING" id="7868.ENSCMIP00000003390"/>
<dbReference type="FunFam" id="1.10.510.10:FF:000113">
    <property type="entry name" value="Tyrosine-protein kinase receptor"/>
    <property type="match status" value="1"/>
</dbReference>
<evidence type="ECO:0000256" key="14">
    <source>
        <dbReference type="ARBA" id="ARBA00023180"/>
    </source>
</evidence>
<evidence type="ECO:0000256" key="6">
    <source>
        <dbReference type="ARBA" id="ARBA00022741"/>
    </source>
</evidence>
<dbReference type="GO" id="GO:0007169">
    <property type="term" value="P:cell surface receptor protein tyrosine kinase signaling pathway"/>
    <property type="evidence" value="ECO:0007669"/>
    <property type="project" value="InterPro"/>
</dbReference>
<keyword evidence="3" id="KW-0808">Transferase</keyword>